<evidence type="ECO:0000313" key="7">
    <source>
        <dbReference type="EMBL" id="CAG8368544.1"/>
    </source>
</evidence>
<comment type="cofactor">
    <cofactor evidence="1 4">
        <name>FAD</name>
        <dbReference type="ChEBI" id="CHEBI:57692"/>
    </cofactor>
</comment>
<dbReference type="PRINTS" id="PR00757">
    <property type="entry name" value="AMINEOXDASEF"/>
</dbReference>
<dbReference type="Proteomes" id="UP001152592">
    <property type="component" value="Unassembled WGS sequence"/>
</dbReference>
<dbReference type="Gene3D" id="3.50.50.60">
    <property type="entry name" value="FAD/NAD(P)-binding domain"/>
    <property type="match status" value="1"/>
</dbReference>
<dbReference type="InterPro" id="IPR036188">
    <property type="entry name" value="FAD/NAD-bd_sf"/>
</dbReference>
<evidence type="ECO:0000256" key="5">
    <source>
        <dbReference type="SAM" id="SignalP"/>
    </source>
</evidence>
<reference evidence="7" key="1">
    <citation type="submission" date="2021-07" db="EMBL/GenBank/DDBJ databases">
        <authorList>
            <person name="Branca A.L. A."/>
        </authorList>
    </citation>
    <scope>NUCLEOTIDE SEQUENCE</scope>
</reference>
<sequence>MHWHLSLVAALAGCLVEPAVGVPHPSQQGTCKKTKVAILGGGVAGITAAQALTNASVHDFAILEYRDTLGGRAWHKPFGKDKDGKPYIIEMGANWVWEIQEERKIRSGSWWVLKISSIKHYGGHDLLFKQAQKYGLKTHYSNYDNVSTYNKDGYSDYSHLLDLYEDAYDIASQNAGEILTQNLQDQNAKSGLALAGWNPKSTDMEAQAVDWWSWDFEDAYSPLESSLAFGCAGDNLTSNYFSDHDNFVLDQRGFNVIFKKMASTFLRKNDPRLHLNTQVTNITYSDDGVTVHNKDGSCVEADYAIVTFSLGVLQNDAVKFSPKLPDWKQEAIQKFTMGTYTKIFFQFNETFWPSETQYHLYADPVTRGWYPIWQSLSTTGFLPDSNIIFVTVTNEFAYRAERQTDEETKKEAMEVLRKMFPEKDIPEPTAFMYPRWTQEPWAYGSYSNWPPATSLEMHQNLRANAGRLWFAGEATSPTFFGFLHGAYFEGLDAGRQIAAVMQNRCVNANSTKLRECGPRKHYETLHGTSPYSDYTMLNGWAVDSFIDTNTD</sequence>
<comment type="caution">
    <text evidence="7">The sequence shown here is derived from an EMBL/GenBank/DDBJ whole genome shotgun (WGS) entry which is preliminary data.</text>
</comment>
<dbReference type="EMBL" id="CAJVPD010000222">
    <property type="protein sequence ID" value="CAG8368544.1"/>
    <property type="molecule type" value="Genomic_DNA"/>
</dbReference>
<dbReference type="SUPFAM" id="SSF54373">
    <property type="entry name" value="FAD-linked reductases, C-terminal domain"/>
    <property type="match status" value="1"/>
</dbReference>
<dbReference type="OrthoDB" id="258495at2759"/>
<dbReference type="AlphaFoldDB" id="A0A9W4IZF3"/>
<keyword evidence="4" id="KW-0274">FAD</keyword>
<organism evidence="7 8">
    <name type="scientific">Penicillium salamii</name>
    <dbReference type="NCBI Taxonomy" id="1612424"/>
    <lineage>
        <taxon>Eukaryota</taxon>
        <taxon>Fungi</taxon>
        <taxon>Dikarya</taxon>
        <taxon>Ascomycota</taxon>
        <taxon>Pezizomycotina</taxon>
        <taxon>Eurotiomycetes</taxon>
        <taxon>Eurotiomycetidae</taxon>
        <taxon>Eurotiales</taxon>
        <taxon>Aspergillaceae</taxon>
        <taxon>Penicillium</taxon>
    </lineage>
</organism>
<keyword evidence="2 4" id="KW-0560">Oxidoreductase</keyword>
<feature type="chain" id="PRO_5040910026" description="Amine oxidase" evidence="5">
    <location>
        <begin position="22"/>
        <end position="551"/>
    </location>
</feature>
<dbReference type="InterPro" id="IPR002937">
    <property type="entry name" value="Amino_oxidase"/>
</dbReference>
<evidence type="ECO:0000313" key="8">
    <source>
        <dbReference type="Proteomes" id="UP001152592"/>
    </source>
</evidence>
<dbReference type="SUPFAM" id="SSF51905">
    <property type="entry name" value="FAD/NAD(P)-binding domain"/>
    <property type="match status" value="1"/>
</dbReference>
<protein>
    <recommendedName>
        <fullName evidence="4">Amine oxidase</fullName>
        <ecNumber evidence="4">1.4.3.-</ecNumber>
    </recommendedName>
</protein>
<evidence type="ECO:0000256" key="2">
    <source>
        <dbReference type="ARBA" id="ARBA00023002"/>
    </source>
</evidence>
<gene>
    <name evidence="7" type="ORF">PSALAMII_LOCUS4376</name>
</gene>
<dbReference type="GO" id="GO:0006598">
    <property type="term" value="P:polyamine catabolic process"/>
    <property type="evidence" value="ECO:0007669"/>
    <property type="project" value="TreeGrafter"/>
</dbReference>
<name>A0A9W4IZF3_9EURO</name>
<keyword evidence="4" id="KW-0285">Flavoprotein</keyword>
<feature type="signal peptide" evidence="5">
    <location>
        <begin position="1"/>
        <end position="21"/>
    </location>
</feature>
<keyword evidence="5" id="KW-0732">Signal</keyword>
<accession>A0A9W4IZF3</accession>
<feature type="binding site" evidence="3">
    <location>
        <position position="279"/>
    </location>
    <ligand>
        <name>FAD</name>
        <dbReference type="ChEBI" id="CHEBI:57692"/>
    </ligand>
</feature>
<dbReference type="EC" id="1.4.3.-" evidence="4"/>
<feature type="domain" description="Amine oxidase" evidence="6">
    <location>
        <begin position="43"/>
        <end position="497"/>
    </location>
</feature>
<evidence type="ECO:0000256" key="4">
    <source>
        <dbReference type="RuleBase" id="RU362067"/>
    </source>
</evidence>
<dbReference type="InterPro" id="IPR050281">
    <property type="entry name" value="Flavin_monoamine_oxidase"/>
</dbReference>
<dbReference type="GO" id="GO:0016491">
    <property type="term" value="F:oxidoreductase activity"/>
    <property type="evidence" value="ECO:0007669"/>
    <property type="project" value="UniProtKB-KW"/>
</dbReference>
<dbReference type="PANTHER" id="PTHR10742">
    <property type="entry name" value="FLAVIN MONOAMINE OXIDASE"/>
    <property type="match status" value="1"/>
</dbReference>
<evidence type="ECO:0000256" key="3">
    <source>
        <dbReference type="PIRSR" id="PIRSR601613-1"/>
    </source>
</evidence>
<evidence type="ECO:0000259" key="6">
    <source>
        <dbReference type="Pfam" id="PF01593"/>
    </source>
</evidence>
<comment type="similarity">
    <text evidence="4">Belongs to the flavin monoamine oxidase family.</text>
</comment>
<evidence type="ECO:0000256" key="1">
    <source>
        <dbReference type="ARBA" id="ARBA00001974"/>
    </source>
</evidence>
<proteinExistence type="inferred from homology"/>
<dbReference type="Pfam" id="PF01593">
    <property type="entry name" value="Amino_oxidase"/>
    <property type="match status" value="1"/>
</dbReference>
<dbReference type="InterPro" id="IPR001613">
    <property type="entry name" value="Flavin_amine_oxidase"/>
</dbReference>
<dbReference type="Gene3D" id="3.90.660.10">
    <property type="match status" value="1"/>
</dbReference>
<dbReference type="PANTHER" id="PTHR10742:SF313">
    <property type="entry name" value="AMINE OXIDASE"/>
    <property type="match status" value="1"/>
</dbReference>